<gene>
    <name evidence="2" type="ORF">SAMN06265361_10890</name>
</gene>
<dbReference type="RefSeq" id="WP_102993483.1">
    <property type="nucleotide sequence ID" value="NZ_FXTU01000008.1"/>
</dbReference>
<evidence type="ECO:0000256" key="1">
    <source>
        <dbReference type="SAM" id="Phobius"/>
    </source>
</evidence>
<keyword evidence="3" id="KW-1185">Reference proteome</keyword>
<dbReference type="EMBL" id="FXTU01000008">
    <property type="protein sequence ID" value="SMP32066.1"/>
    <property type="molecule type" value="Genomic_DNA"/>
</dbReference>
<keyword evidence="1" id="KW-0472">Membrane</keyword>
<dbReference type="AlphaFoldDB" id="A0AA45WRN0"/>
<keyword evidence="1" id="KW-1133">Transmembrane helix</keyword>
<keyword evidence="1" id="KW-0812">Transmembrane</keyword>
<proteinExistence type="predicted"/>
<accession>A0AA45WRN0</accession>
<feature type="transmembrane region" description="Helical" evidence="1">
    <location>
        <begin position="12"/>
        <end position="38"/>
    </location>
</feature>
<dbReference type="Proteomes" id="UP001157946">
    <property type="component" value="Unassembled WGS sequence"/>
</dbReference>
<evidence type="ECO:0000313" key="3">
    <source>
        <dbReference type="Proteomes" id="UP001157946"/>
    </source>
</evidence>
<protein>
    <submittedName>
        <fullName evidence="2">Uncharacterized protein</fullName>
    </submittedName>
</protein>
<reference evidence="2" key="1">
    <citation type="submission" date="2017-05" db="EMBL/GenBank/DDBJ databases">
        <authorList>
            <person name="Varghese N."/>
            <person name="Submissions S."/>
        </authorList>
    </citation>
    <scope>NUCLEOTIDE SEQUENCE</scope>
    <source>
        <strain evidence="2">DSM 45262</strain>
    </source>
</reference>
<evidence type="ECO:0000313" key="2">
    <source>
        <dbReference type="EMBL" id="SMP32066.1"/>
    </source>
</evidence>
<feature type="transmembrane region" description="Helical" evidence="1">
    <location>
        <begin position="124"/>
        <end position="141"/>
    </location>
</feature>
<sequence length="152" mass="16861">MKGKKEKLGLWGNVIVFALLGVLVLVILSIPVLINMGILSLLKNVVTLGIKVQSTTGLIWFGVGVLFYFIPAMTVGFVLELAIQFLFAEREKIKGGLDATAGFFLVMFHMHVLDMMIEDITFSLYGLLALAFVYSLIFDAMEHMDGLWNKKG</sequence>
<comment type="caution">
    <text evidence="2">The sequence shown here is derived from an EMBL/GenBank/DDBJ whole genome shotgun (WGS) entry which is preliminary data.</text>
</comment>
<feature type="transmembrane region" description="Helical" evidence="1">
    <location>
        <begin position="58"/>
        <end position="83"/>
    </location>
</feature>
<name>A0AA45WRN0_9BACL</name>
<organism evidence="2 3">
    <name type="scientific">Laceyella tengchongensis</name>
    <dbReference type="NCBI Taxonomy" id="574699"/>
    <lineage>
        <taxon>Bacteria</taxon>
        <taxon>Bacillati</taxon>
        <taxon>Bacillota</taxon>
        <taxon>Bacilli</taxon>
        <taxon>Bacillales</taxon>
        <taxon>Thermoactinomycetaceae</taxon>
        <taxon>Laceyella</taxon>
    </lineage>
</organism>